<dbReference type="EMBL" id="CP060009">
    <property type="protein sequence ID" value="QNG99602.1"/>
    <property type="molecule type" value="Genomic_DNA"/>
</dbReference>
<reference evidence="1 2" key="1">
    <citation type="journal article" date="2020" name="Microbiol. Resour. Announc.">
        <title>Complete genome sequences of four natural Pseudomonas isolates that catabolize a wide range of aromatic compounds relevant to lignin valorization.</title>
        <authorList>
            <person name="Hatmaker E.A."/>
            <person name="Presley G."/>
            <person name="Cannon O."/>
            <person name="Guss A.M."/>
            <person name="Elkins J.G."/>
        </authorList>
    </citation>
    <scope>NUCLEOTIDE SEQUENCE [LARGE SCALE GENOMIC DNA]</scope>
    <source>
        <strain evidence="1 2">B10D7D</strain>
    </source>
</reference>
<keyword evidence="2" id="KW-1185">Reference proteome</keyword>
<dbReference type="RefSeq" id="WP_179545125.1">
    <property type="nucleotide sequence ID" value="NZ_CP060009.1"/>
</dbReference>
<name>A0ABX6SD14_9PSED</name>
<dbReference type="Proteomes" id="UP000515254">
    <property type="component" value="Chromosome"/>
</dbReference>
<proteinExistence type="predicted"/>
<evidence type="ECO:0000313" key="2">
    <source>
        <dbReference type="Proteomes" id="UP000515254"/>
    </source>
</evidence>
<evidence type="ECO:0000313" key="1">
    <source>
        <dbReference type="EMBL" id="QNG99602.1"/>
    </source>
</evidence>
<sequence>MFTALTRVAADMGVSAGQIDVLFKKIVSNPACVIQVDNSLPEESSTAVVSSGNHQFRLSLAPDEVAGVVSRVAYDEAAICDGAVINGNRISLATLTHDDDIETLVALCKRLHLEHLDNQRKWVFSRYRGRFPLALSSTVSISIVKTVGNKLTCSEVVSAGVKIGEIFFS</sequence>
<accession>A0ABX6SD14</accession>
<protein>
    <submittedName>
        <fullName evidence="1">Uncharacterized protein</fullName>
    </submittedName>
</protein>
<organism evidence="1 2">
    <name type="scientific">Pseudomonas sediminis</name>
    <dbReference type="NCBI Taxonomy" id="1691904"/>
    <lineage>
        <taxon>Bacteria</taxon>
        <taxon>Pseudomonadati</taxon>
        <taxon>Pseudomonadota</taxon>
        <taxon>Gammaproteobacteria</taxon>
        <taxon>Pseudomonadales</taxon>
        <taxon>Pseudomonadaceae</taxon>
        <taxon>Pseudomonas</taxon>
    </lineage>
</organism>
<gene>
    <name evidence="1" type="ORF">HNQ25_14975</name>
</gene>